<organism evidence="3 4">
    <name type="scientific">Candidatus Segetimicrobium genomatis</name>
    <dbReference type="NCBI Taxonomy" id="2569760"/>
    <lineage>
        <taxon>Bacteria</taxon>
        <taxon>Bacillati</taxon>
        <taxon>Candidatus Sysuimicrobiota</taxon>
        <taxon>Candidatus Sysuimicrobiia</taxon>
        <taxon>Candidatus Sysuimicrobiales</taxon>
        <taxon>Candidatus Segetimicrobiaceae</taxon>
        <taxon>Candidatus Segetimicrobium</taxon>
    </lineage>
</organism>
<evidence type="ECO:0000313" key="4">
    <source>
        <dbReference type="Proteomes" id="UP000315217"/>
    </source>
</evidence>
<dbReference type="GO" id="GO:0006307">
    <property type="term" value="P:DNA alkylation repair"/>
    <property type="evidence" value="ECO:0007669"/>
    <property type="project" value="TreeGrafter"/>
</dbReference>
<gene>
    <name evidence="3" type="ORF">E6G98_13825</name>
</gene>
<evidence type="ECO:0000256" key="1">
    <source>
        <dbReference type="ARBA" id="ARBA00022763"/>
    </source>
</evidence>
<evidence type="ECO:0000256" key="2">
    <source>
        <dbReference type="ARBA" id="ARBA00023204"/>
    </source>
</evidence>
<dbReference type="Proteomes" id="UP000315217">
    <property type="component" value="Unassembled WGS sequence"/>
</dbReference>
<feature type="non-terminal residue" evidence="3">
    <location>
        <position position="73"/>
    </location>
</feature>
<dbReference type="GO" id="GO:0032131">
    <property type="term" value="F:alkylated DNA binding"/>
    <property type="evidence" value="ECO:0007669"/>
    <property type="project" value="TreeGrafter"/>
</dbReference>
<dbReference type="GO" id="GO:0043916">
    <property type="term" value="F:DNA-7-methylguanine glycosylase activity"/>
    <property type="evidence" value="ECO:0007669"/>
    <property type="project" value="TreeGrafter"/>
</dbReference>
<protein>
    <submittedName>
        <fullName evidence="3">DNA-3-methyladenine glycosylase 2 family protein</fullName>
    </submittedName>
</protein>
<name>A0A537LGL5_9BACT</name>
<accession>A0A537LGL5</accession>
<comment type="caution">
    <text evidence="3">The sequence shown here is derived from an EMBL/GenBank/DDBJ whole genome shotgun (WGS) entry which is preliminary data.</text>
</comment>
<keyword evidence="1" id="KW-0227">DNA damage</keyword>
<sequence length="73" mass="7715">MPRTSFAAAAAEIARRDKVMAGLMKRTGAFRLPRPSADHFAALAESILYQQLAGAAAAAIHGRFVALFNGNLS</sequence>
<reference evidence="3 4" key="1">
    <citation type="journal article" date="2019" name="Nat. Microbiol.">
        <title>Mediterranean grassland soil C-N compound turnover is dependent on rainfall and depth, and is mediated by genomically divergent microorganisms.</title>
        <authorList>
            <person name="Diamond S."/>
            <person name="Andeer P.F."/>
            <person name="Li Z."/>
            <person name="Crits-Christoph A."/>
            <person name="Burstein D."/>
            <person name="Anantharaman K."/>
            <person name="Lane K.R."/>
            <person name="Thomas B.C."/>
            <person name="Pan C."/>
            <person name="Northen T.R."/>
            <person name="Banfield J.F."/>
        </authorList>
    </citation>
    <scope>NUCLEOTIDE SEQUENCE [LARGE SCALE GENOMIC DNA]</scope>
    <source>
        <strain evidence="3">NP_1</strain>
    </source>
</reference>
<dbReference type="GO" id="GO:0006285">
    <property type="term" value="P:base-excision repair, AP site formation"/>
    <property type="evidence" value="ECO:0007669"/>
    <property type="project" value="TreeGrafter"/>
</dbReference>
<dbReference type="PANTHER" id="PTHR43003">
    <property type="entry name" value="DNA-3-METHYLADENINE GLYCOSYLASE"/>
    <property type="match status" value="1"/>
</dbReference>
<dbReference type="GO" id="GO:0008725">
    <property type="term" value="F:DNA-3-methyladenine glycosylase activity"/>
    <property type="evidence" value="ECO:0007669"/>
    <property type="project" value="TreeGrafter"/>
</dbReference>
<evidence type="ECO:0000313" key="3">
    <source>
        <dbReference type="EMBL" id="TMJ07106.1"/>
    </source>
</evidence>
<dbReference type="GO" id="GO:0032993">
    <property type="term" value="C:protein-DNA complex"/>
    <property type="evidence" value="ECO:0007669"/>
    <property type="project" value="TreeGrafter"/>
</dbReference>
<dbReference type="AlphaFoldDB" id="A0A537LGL5"/>
<proteinExistence type="predicted"/>
<dbReference type="InterPro" id="IPR051912">
    <property type="entry name" value="Alkylbase_DNA_Glycosylase/TA"/>
</dbReference>
<dbReference type="PANTHER" id="PTHR43003:SF5">
    <property type="entry name" value="DNA-3-METHYLADENINE GLYCOSYLASE"/>
    <property type="match status" value="1"/>
</dbReference>
<keyword evidence="2" id="KW-0234">DNA repair</keyword>
<dbReference type="GO" id="GO:0005737">
    <property type="term" value="C:cytoplasm"/>
    <property type="evidence" value="ECO:0007669"/>
    <property type="project" value="TreeGrafter"/>
</dbReference>
<dbReference type="EMBL" id="VBAI01000287">
    <property type="protein sequence ID" value="TMJ07106.1"/>
    <property type="molecule type" value="Genomic_DNA"/>
</dbReference>